<comment type="subcellular location">
    <subcellularLocation>
        <location evidence="1">Membrane</location>
        <topology evidence="1">Multi-pass membrane protein</topology>
    </subcellularLocation>
</comment>
<dbReference type="SUPFAM" id="SSF144091">
    <property type="entry name" value="Rhomboid-like"/>
    <property type="match status" value="1"/>
</dbReference>
<dbReference type="Proteomes" id="UP000001062">
    <property type="component" value="Chromosome"/>
</dbReference>
<keyword evidence="3 5" id="KW-1133">Transmembrane helix</keyword>
<sequence length="171" mass="19388">MMLPFEDGWQHHWRLSSAAFFSEPWRLISAHFTHLNYMHAFTNCIGMVCIFVVSHKQVSLKSWSVISVYLIALIDCSLYLRSDNWFYSGSSSLVIGWCSFGILVVSQYSRLIQVVTLICLGVALLFTKTPDYLIQYSGATTQHWVAFTGGILGAIVLLAIRHWNAKHVKIA</sequence>
<feature type="transmembrane region" description="Helical" evidence="5">
    <location>
        <begin position="141"/>
        <end position="160"/>
    </location>
</feature>
<organism evidence="6 7">
    <name type="scientific">Marinomonas mediterranea (strain ATCC 700492 / JCM 21426 / NBRC 103028 / MMB-1)</name>
    <dbReference type="NCBI Taxonomy" id="717774"/>
    <lineage>
        <taxon>Bacteria</taxon>
        <taxon>Pseudomonadati</taxon>
        <taxon>Pseudomonadota</taxon>
        <taxon>Gammaproteobacteria</taxon>
        <taxon>Oceanospirillales</taxon>
        <taxon>Oceanospirillaceae</taxon>
        <taxon>Marinomonas</taxon>
    </lineage>
</organism>
<keyword evidence="4 5" id="KW-0472">Membrane</keyword>
<feature type="transmembrane region" description="Helical" evidence="5">
    <location>
        <begin position="86"/>
        <end position="104"/>
    </location>
</feature>
<dbReference type="AlphaFoldDB" id="F2K4A8"/>
<evidence type="ECO:0000256" key="4">
    <source>
        <dbReference type="ARBA" id="ARBA00023136"/>
    </source>
</evidence>
<proteinExistence type="predicted"/>
<keyword evidence="2 5" id="KW-0812">Transmembrane</keyword>
<gene>
    <name evidence="6" type="ordered locus">Marme_3333</name>
</gene>
<dbReference type="KEGG" id="mme:Marme_3333"/>
<dbReference type="InterPro" id="IPR035952">
    <property type="entry name" value="Rhomboid-like_sf"/>
</dbReference>
<protein>
    <recommendedName>
        <fullName evidence="8">Rhomboid family protein</fullName>
    </recommendedName>
</protein>
<evidence type="ECO:0000256" key="1">
    <source>
        <dbReference type="ARBA" id="ARBA00004141"/>
    </source>
</evidence>
<evidence type="ECO:0000256" key="2">
    <source>
        <dbReference type="ARBA" id="ARBA00022692"/>
    </source>
</evidence>
<evidence type="ECO:0008006" key="8">
    <source>
        <dbReference type="Google" id="ProtNLM"/>
    </source>
</evidence>
<dbReference type="EMBL" id="CP002583">
    <property type="protein sequence ID" value="ADZ92549.1"/>
    <property type="molecule type" value="Genomic_DNA"/>
</dbReference>
<feature type="transmembrane region" description="Helical" evidence="5">
    <location>
        <begin position="60"/>
        <end position="80"/>
    </location>
</feature>
<keyword evidence="7" id="KW-1185">Reference proteome</keyword>
<accession>F2K4A8</accession>
<dbReference type="Gene3D" id="1.20.1540.10">
    <property type="entry name" value="Rhomboid-like"/>
    <property type="match status" value="1"/>
</dbReference>
<evidence type="ECO:0000313" key="7">
    <source>
        <dbReference type="Proteomes" id="UP000001062"/>
    </source>
</evidence>
<dbReference type="GO" id="GO:0004252">
    <property type="term" value="F:serine-type endopeptidase activity"/>
    <property type="evidence" value="ECO:0007669"/>
    <property type="project" value="InterPro"/>
</dbReference>
<dbReference type="PATRIC" id="fig|717774.3.peg.3431"/>
<feature type="transmembrane region" description="Helical" evidence="5">
    <location>
        <begin position="35"/>
        <end position="53"/>
    </location>
</feature>
<name>F2K4A8_MARM1</name>
<reference evidence="6 7" key="1">
    <citation type="journal article" date="2012" name="Stand. Genomic Sci.">
        <title>Complete genome sequence of the melanogenic marine bacterium Marinomonas mediterranea type strain (MMB-1(T)).</title>
        <authorList>
            <person name="Lucas-Elio P."/>
            <person name="Goodwin L."/>
            <person name="Woyke T."/>
            <person name="Pitluck S."/>
            <person name="Nolan M."/>
            <person name="Kyrpides N.C."/>
            <person name="Detter J.C."/>
            <person name="Copeland A."/>
            <person name="Teshima H."/>
            <person name="Bruce D."/>
            <person name="Detter C."/>
            <person name="Tapia R."/>
            <person name="Han S."/>
            <person name="Land M.L."/>
            <person name="Ivanova N."/>
            <person name="Mikhailova N."/>
            <person name="Johnston A.W."/>
            <person name="Sanchez-Amat A."/>
        </authorList>
    </citation>
    <scope>NUCLEOTIDE SEQUENCE [LARGE SCALE GENOMIC DNA]</scope>
    <source>
        <strain evidence="7">ATCC 700492 / JCM 21426 / NBRC 103028 / MMB-1</strain>
    </source>
</reference>
<dbReference type="HOGENOM" id="CLU_1561106_0_0_6"/>
<feature type="transmembrane region" description="Helical" evidence="5">
    <location>
        <begin position="111"/>
        <end position="129"/>
    </location>
</feature>
<evidence type="ECO:0000256" key="3">
    <source>
        <dbReference type="ARBA" id="ARBA00022989"/>
    </source>
</evidence>
<dbReference type="GO" id="GO:0016020">
    <property type="term" value="C:membrane"/>
    <property type="evidence" value="ECO:0007669"/>
    <property type="project" value="UniProtKB-SubCell"/>
</dbReference>
<evidence type="ECO:0000256" key="5">
    <source>
        <dbReference type="SAM" id="Phobius"/>
    </source>
</evidence>
<evidence type="ECO:0000313" key="6">
    <source>
        <dbReference type="EMBL" id="ADZ92549.1"/>
    </source>
</evidence>